<name>A0A445I4H8_GLYSO</name>
<comment type="caution">
    <text evidence="5">The sequence shown here is derived from an EMBL/GenBank/DDBJ whole genome shotgun (WGS) entry which is preliminary data.</text>
</comment>
<evidence type="ECO:0000313" key="6">
    <source>
        <dbReference type="Proteomes" id="UP000289340"/>
    </source>
</evidence>
<dbReference type="AlphaFoldDB" id="A0A445I4H8"/>
<feature type="transmembrane region" description="Helical" evidence="4">
    <location>
        <begin position="66"/>
        <end position="86"/>
    </location>
</feature>
<protein>
    <submittedName>
        <fullName evidence="5">Uncharacterized protein</fullName>
    </submittedName>
</protein>
<keyword evidence="6" id="KW-1185">Reference proteome</keyword>
<dbReference type="PANTHER" id="PTHR31234">
    <property type="entry name" value="LATE EMBRYOGENESIS ABUNDANT (LEA) HYDROXYPROLINE-RICH GLYCOPROTEIN FAMILY"/>
    <property type="match status" value="1"/>
</dbReference>
<proteinExistence type="predicted"/>
<evidence type="ECO:0000256" key="1">
    <source>
        <dbReference type="ARBA" id="ARBA00004370"/>
    </source>
</evidence>
<keyword evidence="2 4" id="KW-0472">Membrane</keyword>
<dbReference type="Gramene" id="XM_028331547.1">
    <property type="protein sequence ID" value="XP_028187348.1"/>
    <property type="gene ID" value="LOC114373969"/>
</dbReference>
<dbReference type="GO" id="GO:0005886">
    <property type="term" value="C:plasma membrane"/>
    <property type="evidence" value="ECO:0007669"/>
    <property type="project" value="TreeGrafter"/>
</dbReference>
<dbReference type="InterPro" id="IPR044839">
    <property type="entry name" value="NDR1-like"/>
</dbReference>
<dbReference type="PANTHER" id="PTHR31234:SF32">
    <property type="entry name" value="LATE EMBRYOGENESIS ABUNDANT (LEA) HYDROXYPROLINE-RICH GLYCOPROTEIN FAMILY"/>
    <property type="match status" value="1"/>
</dbReference>
<feature type="region of interest" description="Disordered" evidence="3">
    <location>
        <begin position="1"/>
        <end position="32"/>
    </location>
</feature>
<comment type="subcellular location">
    <subcellularLocation>
        <location evidence="1">Membrane</location>
    </subcellularLocation>
</comment>
<sequence length="249" mass="27629">MEEGKSKSTLAKNPSRSRNPSRRVALDVPSPRHMGSTLSGIHSSIDHLDKGRYHPCCFACCAWSCLIVFILIIAILFLGITYLAFLKSGMPKINVRAFNITKFQVDDGSQKMNSVIGLGLIFSNKNDKLKLLYGPLDVDVTSEDVLLGKKKQGGFSQKPLNVTNLDMTMTLENADVDKYAAEELKSDIKAYEMVFDLYVGGHIGFQVGKLQMNNVPFLASCNQIKREDVDFGRKPECEVKLFAARPSTN</sequence>
<dbReference type="GO" id="GO:0098542">
    <property type="term" value="P:defense response to other organism"/>
    <property type="evidence" value="ECO:0007669"/>
    <property type="project" value="InterPro"/>
</dbReference>
<keyword evidence="4" id="KW-1133">Transmembrane helix</keyword>
<evidence type="ECO:0000256" key="2">
    <source>
        <dbReference type="ARBA" id="ARBA00023136"/>
    </source>
</evidence>
<evidence type="ECO:0000256" key="3">
    <source>
        <dbReference type="SAM" id="MobiDB-lite"/>
    </source>
</evidence>
<reference evidence="5 6" key="1">
    <citation type="submission" date="2018-09" db="EMBL/GenBank/DDBJ databases">
        <title>A high-quality reference genome of wild soybean provides a powerful tool to mine soybean genomes.</title>
        <authorList>
            <person name="Xie M."/>
            <person name="Chung C.Y.L."/>
            <person name="Li M.-W."/>
            <person name="Wong F.-L."/>
            <person name="Chan T.-F."/>
            <person name="Lam H.-M."/>
        </authorList>
    </citation>
    <scope>NUCLEOTIDE SEQUENCE [LARGE SCALE GENOMIC DNA]</scope>
    <source>
        <strain evidence="6">cv. W05</strain>
        <tissue evidence="5">Hypocotyl of etiolated seedlings</tissue>
    </source>
</reference>
<gene>
    <name evidence="5" type="ORF">D0Y65_030676</name>
</gene>
<accession>A0A445I4H8</accession>
<evidence type="ECO:0000256" key="4">
    <source>
        <dbReference type="SAM" id="Phobius"/>
    </source>
</evidence>
<keyword evidence="4" id="KW-0812">Transmembrane</keyword>
<dbReference type="Proteomes" id="UP000289340">
    <property type="component" value="Chromosome 11"/>
</dbReference>
<organism evidence="5 6">
    <name type="scientific">Glycine soja</name>
    <name type="common">Wild soybean</name>
    <dbReference type="NCBI Taxonomy" id="3848"/>
    <lineage>
        <taxon>Eukaryota</taxon>
        <taxon>Viridiplantae</taxon>
        <taxon>Streptophyta</taxon>
        <taxon>Embryophyta</taxon>
        <taxon>Tracheophyta</taxon>
        <taxon>Spermatophyta</taxon>
        <taxon>Magnoliopsida</taxon>
        <taxon>eudicotyledons</taxon>
        <taxon>Gunneridae</taxon>
        <taxon>Pentapetalae</taxon>
        <taxon>rosids</taxon>
        <taxon>fabids</taxon>
        <taxon>Fabales</taxon>
        <taxon>Fabaceae</taxon>
        <taxon>Papilionoideae</taxon>
        <taxon>50 kb inversion clade</taxon>
        <taxon>NPAAA clade</taxon>
        <taxon>indigoferoid/millettioid clade</taxon>
        <taxon>Phaseoleae</taxon>
        <taxon>Glycine</taxon>
        <taxon>Glycine subgen. Soja</taxon>
    </lineage>
</organism>
<dbReference type="EMBL" id="QZWG01000011">
    <property type="protein sequence ID" value="RZB81020.1"/>
    <property type="molecule type" value="Genomic_DNA"/>
</dbReference>
<evidence type="ECO:0000313" key="5">
    <source>
        <dbReference type="EMBL" id="RZB81020.1"/>
    </source>
</evidence>